<dbReference type="KEGG" id="tli:Tlie_1410"/>
<sequence>MTETTKNNKNAHTKPIPERENLPEHYKWRLEDLFETIEDWGKAISELENLIKQMESYKGKIKESPKKLLECLNLADEIGQKSDRILVYAHMKSHEDTRKAEAQSNAYKATALFVQAQKACSFITPEILQMGEEKINQYIKSEKGLAIYDFFLKDILRRRAHTLGASEEYLLAGAGEIAQGPENIFSSLTNADIEFPPVTDSSGETIPLSEERFSTFLTSKDRTLRKNAFCALFSTYGKYKNTLSATYNSAIRGTLFFARARKFNSTLEASLFNDAIPLSVYHQLISHVNDHLEYLHEYVSLKKKALNLEKIHMYDMYVNIAEEPYEDIPFEEAQKIVLEALRPLGKEYLRLVEEGFSSRWIDVYENKGKRGGAYCWGCYGAHPYVLLNYNGKLKDVFTLAHEMGHAIHQAYTNSTQPYVYSGHSIFVAEVASIVNEILLNLALTQKASTKEEKKYFLHVMTEQIRTTVFRQTLFAEFELAVHQMSQRGEIPSHETFCSLWMDLNKKYYGQNIELDPILSFEWSRIPHFYSPFYVYQYATGFAAALNIVNLIVAEGEKAQKAYIQFLKSGKSDYPINLLKKVGIDMVNGKPVKETMEFFSEKLKKLEELLNSK</sequence>
<dbReference type="InterPro" id="IPR001567">
    <property type="entry name" value="Pept_M3A_M3B_dom"/>
</dbReference>
<dbReference type="PANTHER" id="PTHR11804:SF84">
    <property type="entry name" value="SACCHAROLYSIN"/>
    <property type="match status" value="1"/>
</dbReference>
<evidence type="ECO:0000256" key="2">
    <source>
        <dbReference type="ARBA" id="ARBA00022723"/>
    </source>
</evidence>
<proteinExistence type="inferred from homology"/>
<dbReference type="AlphaFoldDB" id="G7V6U9"/>
<organism evidence="10 11">
    <name type="scientific">Thermovirga lienii (strain ATCC BAA-1197 / DSM 17291 / Cas60314)</name>
    <dbReference type="NCBI Taxonomy" id="580340"/>
    <lineage>
        <taxon>Bacteria</taxon>
        <taxon>Thermotogati</taxon>
        <taxon>Synergistota</taxon>
        <taxon>Synergistia</taxon>
        <taxon>Synergistales</taxon>
        <taxon>Thermovirgaceae</taxon>
        <taxon>Thermovirga</taxon>
    </lineage>
</organism>
<reference evidence="10 11" key="2">
    <citation type="journal article" date="2012" name="Stand. Genomic Sci.">
        <title>Genome sequence of the moderately thermophilic, amino-acid-degrading and sulfur-reducing bacterium Thermovirga lienii type strain (Cas60314(T)).</title>
        <authorList>
            <person name="Goker M."/>
            <person name="Saunders E."/>
            <person name="Lapidus A."/>
            <person name="Nolan M."/>
            <person name="Lucas S."/>
            <person name="Hammon N."/>
            <person name="Deshpande S."/>
            <person name="Cheng J.F."/>
            <person name="Han C."/>
            <person name="Tapia R."/>
            <person name="Goodwin L.A."/>
            <person name="Pitluck S."/>
            <person name="Liolios K."/>
            <person name="Mavromatis K."/>
            <person name="Pagani I."/>
            <person name="Ivanova N."/>
            <person name="Mikhailova N."/>
            <person name="Pati A."/>
            <person name="Chen A."/>
            <person name="Palaniappan K."/>
            <person name="Land M."/>
            <person name="Chang Y.J."/>
            <person name="Jeffries C.D."/>
            <person name="Brambilla E.M."/>
            <person name="Rohde M."/>
            <person name="Spring S."/>
            <person name="Detter J.C."/>
            <person name="Woyke T."/>
            <person name="Bristow J."/>
            <person name="Eisen J.A."/>
            <person name="Markowitz V."/>
            <person name="Hugenholtz P."/>
            <person name="Kyrpides N.C."/>
            <person name="Klenk H.P."/>
        </authorList>
    </citation>
    <scope>NUCLEOTIDE SEQUENCE [LARGE SCALE GENOMIC DNA]</scope>
    <source>
        <strain evidence="11">ATCC BAA-1197 / DSM 17291 / Cas60314</strain>
    </source>
</reference>
<dbReference type="HOGENOM" id="CLU_021290_2_0_0"/>
<evidence type="ECO:0000256" key="7">
    <source>
        <dbReference type="SAM" id="MobiDB-lite"/>
    </source>
</evidence>
<comment type="similarity">
    <text evidence="6">Belongs to the peptidase M3B family.</text>
</comment>
<evidence type="ECO:0000259" key="9">
    <source>
        <dbReference type="Pfam" id="PF08439"/>
    </source>
</evidence>
<dbReference type="EC" id="3.4.24.-" evidence="6"/>
<dbReference type="GO" id="GO:0004222">
    <property type="term" value="F:metalloendopeptidase activity"/>
    <property type="evidence" value="ECO:0007669"/>
    <property type="project" value="UniProtKB-UniRule"/>
</dbReference>
<dbReference type="Pfam" id="PF08439">
    <property type="entry name" value="Peptidase_M3_N"/>
    <property type="match status" value="1"/>
</dbReference>
<dbReference type="NCBIfam" id="TIGR00181">
    <property type="entry name" value="pepF"/>
    <property type="match status" value="1"/>
</dbReference>
<dbReference type="GO" id="GO:0006508">
    <property type="term" value="P:proteolysis"/>
    <property type="evidence" value="ECO:0007669"/>
    <property type="project" value="UniProtKB-KW"/>
</dbReference>
<feature type="domain" description="Oligopeptidase F N-terminal" evidence="9">
    <location>
        <begin position="126"/>
        <end position="195"/>
    </location>
</feature>
<keyword evidence="4 6" id="KW-0862">Zinc</keyword>
<keyword evidence="3 6" id="KW-0378">Hydrolase</keyword>
<accession>G7V6U9</accession>
<evidence type="ECO:0000259" key="8">
    <source>
        <dbReference type="Pfam" id="PF01432"/>
    </source>
</evidence>
<evidence type="ECO:0000256" key="1">
    <source>
        <dbReference type="ARBA" id="ARBA00022670"/>
    </source>
</evidence>
<dbReference type="Gene3D" id="1.10.287.830">
    <property type="entry name" value="putative peptidase helix hairpin domain like"/>
    <property type="match status" value="1"/>
</dbReference>
<dbReference type="PANTHER" id="PTHR11804">
    <property type="entry name" value="PROTEASE M3 THIMET OLIGOPEPTIDASE-RELATED"/>
    <property type="match status" value="1"/>
</dbReference>
<dbReference type="Proteomes" id="UP000005868">
    <property type="component" value="Chromosome"/>
</dbReference>
<dbReference type="CDD" id="cd09608">
    <property type="entry name" value="M3B_PepF"/>
    <property type="match status" value="1"/>
</dbReference>
<dbReference type="STRING" id="580340.Tlie_1410"/>
<comment type="function">
    <text evidence="6">Has oligopeptidase activity and degrades a variety of small bioactive peptides.</text>
</comment>
<feature type="domain" description="Peptidase M3A/M3B catalytic" evidence="8">
    <location>
        <begin position="217"/>
        <end position="596"/>
    </location>
</feature>
<name>G7V6U9_THELD</name>
<evidence type="ECO:0000313" key="10">
    <source>
        <dbReference type="EMBL" id="AER67138.1"/>
    </source>
</evidence>
<dbReference type="EMBL" id="CP003096">
    <property type="protein sequence ID" value="AER67138.1"/>
    <property type="molecule type" value="Genomic_DNA"/>
</dbReference>
<reference evidence="11" key="1">
    <citation type="submission" date="2011-10" db="EMBL/GenBank/DDBJ databases">
        <title>The complete genome of chromosome of Thermovirga lienii DSM 17291.</title>
        <authorList>
            <consortium name="US DOE Joint Genome Institute (JGI-PGF)"/>
            <person name="Lucas S."/>
            <person name="Copeland A."/>
            <person name="Lapidus A."/>
            <person name="Glavina del Rio T."/>
            <person name="Dalin E."/>
            <person name="Tice H."/>
            <person name="Bruce D."/>
            <person name="Goodwin L."/>
            <person name="Pitluck S."/>
            <person name="Peters L."/>
            <person name="Mikhailova N."/>
            <person name="Saunders E."/>
            <person name="Kyrpides N."/>
            <person name="Mavromatis K."/>
            <person name="Ivanova N."/>
            <person name="Last F.I."/>
            <person name="Brettin T."/>
            <person name="Detter J.C."/>
            <person name="Han C."/>
            <person name="Larimer F."/>
            <person name="Land M."/>
            <person name="Hauser L."/>
            <person name="Markowitz V."/>
            <person name="Cheng J.-F."/>
            <person name="Hugenholtz P."/>
            <person name="Woyke T."/>
            <person name="Wu D."/>
            <person name="Spring S."/>
            <person name="Schroeder M."/>
            <person name="Brambilla E.-M."/>
            <person name="Klenk H.-P."/>
            <person name="Eisen J.A."/>
        </authorList>
    </citation>
    <scope>NUCLEOTIDE SEQUENCE [LARGE SCALE GENOMIC DNA]</scope>
    <source>
        <strain evidence="11">ATCC BAA-1197 / DSM 17291 / Cas60314</strain>
    </source>
</reference>
<dbReference type="Gene3D" id="1.20.140.70">
    <property type="entry name" value="Oligopeptidase f, N-terminal domain"/>
    <property type="match status" value="1"/>
</dbReference>
<keyword evidence="2 6" id="KW-0479">Metal-binding</keyword>
<dbReference type="InterPro" id="IPR013647">
    <property type="entry name" value="OligopepF_N_dom"/>
</dbReference>
<protein>
    <recommendedName>
        <fullName evidence="6">Oligopeptidase F</fullName>
        <ecNumber evidence="6">3.4.24.-</ecNumber>
    </recommendedName>
</protein>
<dbReference type="InterPro" id="IPR004438">
    <property type="entry name" value="Peptidase_M3B"/>
</dbReference>
<dbReference type="SUPFAM" id="SSF55486">
    <property type="entry name" value="Metalloproteases ('zincins'), catalytic domain"/>
    <property type="match status" value="1"/>
</dbReference>
<evidence type="ECO:0000256" key="6">
    <source>
        <dbReference type="RuleBase" id="RU368091"/>
    </source>
</evidence>
<dbReference type="InterPro" id="IPR042088">
    <property type="entry name" value="OligoPept_F_C"/>
</dbReference>
<keyword evidence="11" id="KW-1185">Reference proteome</keyword>
<dbReference type="Pfam" id="PF01432">
    <property type="entry name" value="Peptidase_M3"/>
    <property type="match status" value="1"/>
</dbReference>
<dbReference type="GO" id="GO:0046872">
    <property type="term" value="F:metal ion binding"/>
    <property type="evidence" value="ECO:0007669"/>
    <property type="project" value="UniProtKB-UniRule"/>
</dbReference>
<evidence type="ECO:0000256" key="3">
    <source>
        <dbReference type="ARBA" id="ARBA00022801"/>
    </source>
</evidence>
<gene>
    <name evidence="10" type="ordered locus">Tlie_1410</name>
</gene>
<comment type="cofactor">
    <cofactor evidence="6">
        <name>Zn(2+)</name>
        <dbReference type="ChEBI" id="CHEBI:29105"/>
    </cofactor>
    <text evidence="6">Binds 1 zinc ion.</text>
</comment>
<feature type="compositionally biased region" description="Polar residues" evidence="7">
    <location>
        <begin position="1"/>
        <end position="10"/>
    </location>
</feature>
<keyword evidence="5 6" id="KW-0482">Metalloprotease</keyword>
<dbReference type="eggNOG" id="COG1164">
    <property type="taxonomic scope" value="Bacteria"/>
</dbReference>
<feature type="region of interest" description="Disordered" evidence="7">
    <location>
        <begin position="1"/>
        <end position="20"/>
    </location>
</feature>
<dbReference type="Gene3D" id="1.10.1370.20">
    <property type="entry name" value="Oligoendopeptidase f, C-terminal domain"/>
    <property type="match status" value="1"/>
</dbReference>
<evidence type="ECO:0000313" key="11">
    <source>
        <dbReference type="Proteomes" id="UP000005868"/>
    </source>
</evidence>
<dbReference type="GO" id="GO:0006518">
    <property type="term" value="P:peptide metabolic process"/>
    <property type="evidence" value="ECO:0007669"/>
    <property type="project" value="TreeGrafter"/>
</dbReference>
<evidence type="ECO:0000256" key="5">
    <source>
        <dbReference type="ARBA" id="ARBA00023049"/>
    </source>
</evidence>
<keyword evidence="1 6" id="KW-0645">Protease</keyword>
<evidence type="ECO:0000256" key="4">
    <source>
        <dbReference type="ARBA" id="ARBA00022833"/>
    </source>
</evidence>
<dbReference type="InterPro" id="IPR045090">
    <property type="entry name" value="Pept_M3A_M3B"/>
</dbReference>